<accession>A0A6C0HRF7</accession>
<reference evidence="1" key="1">
    <citation type="journal article" date="2020" name="Nature">
        <title>Giant virus diversity and host interactions through global metagenomics.</title>
        <authorList>
            <person name="Schulz F."/>
            <person name="Roux S."/>
            <person name="Paez-Espino D."/>
            <person name="Jungbluth S."/>
            <person name="Walsh D.A."/>
            <person name="Denef V.J."/>
            <person name="McMahon K.D."/>
            <person name="Konstantinidis K.T."/>
            <person name="Eloe-Fadrosh E.A."/>
            <person name="Kyrpides N.C."/>
            <person name="Woyke T."/>
        </authorList>
    </citation>
    <scope>NUCLEOTIDE SEQUENCE</scope>
    <source>
        <strain evidence="1">GVMAG-M-3300023184-165</strain>
    </source>
</reference>
<protein>
    <submittedName>
        <fullName evidence="1">Uncharacterized protein</fullName>
    </submittedName>
</protein>
<sequence length="215" mass="25044">MSLIREFIENSKKQREIEIIKFNDVIASTNKENIHIHQLLLYDFIVFSDYDGAKELSQKVNKVLYFGFDNFPFTYSYNVCKFSFISFSVKLLVDGQEKSYPIKLSNDSENYYVIGNKINKLLVSYLLKKQHGVMRDELTETYVLEFIDQNVNMLSLSEKSEIVLNENDYKIVPFFYVDSSNMTVREVEKLCMCNQPIDSSADSKTTNNTSESMPE</sequence>
<dbReference type="EMBL" id="MN740003">
    <property type="protein sequence ID" value="QHT82695.1"/>
    <property type="molecule type" value="Genomic_DNA"/>
</dbReference>
<dbReference type="AlphaFoldDB" id="A0A6C0HRF7"/>
<evidence type="ECO:0000313" key="1">
    <source>
        <dbReference type="EMBL" id="QHT82695.1"/>
    </source>
</evidence>
<name>A0A6C0HRF7_9ZZZZ</name>
<organism evidence="1">
    <name type="scientific">viral metagenome</name>
    <dbReference type="NCBI Taxonomy" id="1070528"/>
    <lineage>
        <taxon>unclassified sequences</taxon>
        <taxon>metagenomes</taxon>
        <taxon>organismal metagenomes</taxon>
    </lineage>
</organism>
<proteinExistence type="predicted"/>